<organism evidence="2 3">
    <name type="scientific">Paenibacillus glucanolyticus</name>
    <dbReference type="NCBI Taxonomy" id="59843"/>
    <lineage>
        <taxon>Bacteria</taxon>
        <taxon>Bacillati</taxon>
        <taxon>Bacillota</taxon>
        <taxon>Bacilli</taxon>
        <taxon>Bacillales</taxon>
        <taxon>Paenibacillaceae</taxon>
        <taxon>Paenibacillus</taxon>
    </lineage>
</organism>
<keyword evidence="1" id="KW-0812">Transmembrane</keyword>
<name>A0A163HN91_9BACL</name>
<keyword evidence="1" id="KW-1133">Transmembrane helix</keyword>
<accession>A0A163HN91</accession>
<dbReference type="Proteomes" id="UP000076796">
    <property type="component" value="Unassembled WGS sequence"/>
</dbReference>
<evidence type="ECO:0000313" key="2">
    <source>
        <dbReference type="EMBL" id="KZS45568.1"/>
    </source>
</evidence>
<protein>
    <submittedName>
        <fullName evidence="2">Uncharacterized protein</fullName>
    </submittedName>
</protein>
<keyword evidence="3" id="KW-1185">Reference proteome</keyword>
<keyword evidence="1" id="KW-0472">Membrane</keyword>
<reference evidence="2" key="1">
    <citation type="journal article" date="2016" name="Genome Announc.">
        <title>Draft genomes of two strains of Paenibacillus glucanolyticus with capability to degrade lignocellulose.</title>
        <authorList>
            <person name="Mathews S.L."/>
            <person name="Pawlak J."/>
            <person name="Grunden A.M."/>
        </authorList>
    </citation>
    <scope>NUCLEOTIDE SEQUENCE [LARGE SCALE GENOMIC DNA]</scope>
    <source>
        <strain evidence="2">SLM1</strain>
    </source>
</reference>
<proteinExistence type="predicted"/>
<feature type="transmembrane region" description="Helical" evidence="1">
    <location>
        <begin position="47"/>
        <end position="65"/>
    </location>
</feature>
<evidence type="ECO:0000256" key="1">
    <source>
        <dbReference type="SAM" id="Phobius"/>
    </source>
</evidence>
<gene>
    <name evidence="2" type="ORF">AWU65_06345</name>
</gene>
<sequence>MKNNNFKVKVFIMGKRSGTGENSIIKTVITLLLGFGAGFLLNHDWRQGTEAMCMGILLFLIYLLSKRIDDNM</sequence>
<dbReference type="EMBL" id="LWMH01000001">
    <property type="protein sequence ID" value="KZS45568.1"/>
    <property type="molecule type" value="Genomic_DNA"/>
</dbReference>
<dbReference type="AlphaFoldDB" id="A0A163HN91"/>
<comment type="caution">
    <text evidence="2">The sequence shown here is derived from an EMBL/GenBank/DDBJ whole genome shotgun (WGS) entry which is preliminary data.</text>
</comment>
<feature type="transmembrane region" description="Helical" evidence="1">
    <location>
        <begin position="23"/>
        <end position="41"/>
    </location>
</feature>
<evidence type="ECO:0000313" key="3">
    <source>
        <dbReference type="Proteomes" id="UP000076796"/>
    </source>
</evidence>